<dbReference type="AlphaFoldDB" id="A0AAD5RPB3"/>
<gene>
    <name evidence="3" type="ORF">MKZ38_006065</name>
</gene>
<protein>
    <recommendedName>
        <fullName evidence="2">Nephrocystin 3-like N-terminal domain-containing protein</fullName>
    </recommendedName>
</protein>
<dbReference type="Proteomes" id="UP001201980">
    <property type="component" value="Unassembled WGS sequence"/>
</dbReference>
<reference evidence="3" key="1">
    <citation type="submission" date="2022-07" db="EMBL/GenBank/DDBJ databases">
        <title>Draft genome sequence of Zalerion maritima ATCC 34329, a (micro)plastics degrading marine fungus.</title>
        <authorList>
            <person name="Paco A."/>
            <person name="Goncalves M.F.M."/>
            <person name="Rocha-Santos T.A.P."/>
            <person name="Alves A."/>
        </authorList>
    </citation>
    <scope>NUCLEOTIDE SEQUENCE</scope>
    <source>
        <strain evidence="3">ATCC 34329</strain>
    </source>
</reference>
<dbReference type="InterPro" id="IPR056884">
    <property type="entry name" value="NPHP3-like_N"/>
</dbReference>
<organism evidence="3 4">
    <name type="scientific">Zalerion maritima</name>
    <dbReference type="NCBI Taxonomy" id="339359"/>
    <lineage>
        <taxon>Eukaryota</taxon>
        <taxon>Fungi</taxon>
        <taxon>Dikarya</taxon>
        <taxon>Ascomycota</taxon>
        <taxon>Pezizomycotina</taxon>
        <taxon>Sordariomycetes</taxon>
        <taxon>Lulworthiomycetidae</taxon>
        <taxon>Lulworthiales</taxon>
        <taxon>Lulworthiaceae</taxon>
        <taxon>Zalerion</taxon>
    </lineage>
</organism>
<comment type="caution">
    <text evidence="3">The sequence shown here is derived from an EMBL/GenBank/DDBJ whole genome shotgun (WGS) entry which is preliminary data.</text>
</comment>
<dbReference type="EMBL" id="JAKWBI020000369">
    <property type="protein sequence ID" value="KAJ2895875.1"/>
    <property type="molecule type" value="Genomic_DNA"/>
</dbReference>
<keyword evidence="1" id="KW-0677">Repeat</keyword>
<evidence type="ECO:0000313" key="3">
    <source>
        <dbReference type="EMBL" id="KAJ2895875.1"/>
    </source>
</evidence>
<evidence type="ECO:0000256" key="1">
    <source>
        <dbReference type="ARBA" id="ARBA00022737"/>
    </source>
</evidence>
<accession>A0AAD5RPB3</accession>
<proteinExistence type="predicted"/>
<name>A0AAD5RPB3_9PEZI</name>
<dbReference type="PANTHER" id="PTHR10039">
    <property type="entry name" value="AMELOGENIN"/>
    <property type="match status" value="1"/>
</dbReference>
<dbReference type="PANTHER" id="PTHR10039:SF5">
    <property type="entry name" value="NACHT DOMAIN-CONTAINING PROTEIN"/>
    <property type="match status" value="1"/>
</dbReference>
<keyword evidence="4" id="KW-1185">Reference proteome</keyword>
<feature type="domain" description="Nephrocystin 3-like N-terminal" evidence="2">
    <location>
        <begin position="115"/>
        <end position="213"/>
    </location>
</feature>
<evidence type="ECO:0000259" key="2">
    <source>
        <dbReference type="Pfam" id="PF24883"/>
    </source>
</evidence>
<sequence length="257" mass="30064">MVDRESRIAAAHESTFRCVFRDSEFRHHEESRVVKWSGLREWLESEDQLYWITRKAGSRKSTWMKYLCGPVASPTATQREDAQTPGDDKSAGKWYSRCRPCIEKWASGLGFMEQNGLYRTLLHQIISQRRDILSKLAPKQWESICLFDHRPRHWPTQDLLEMLFRAASIIRADSKLCLFIDGLDEFEGSPEDPIQLTREMIGDGVNIKVCLANRHWNIFQEAFEQKPNLRLEDLTFHDIKSFAQSQFHANADFENLQ</sequence>
<evidence type="ECO:0000313" key="4">
    <source>
        <dbReference type="Proteomes" id="UP001201980"/>
    </source>
</evidence>
<dbReference type="Pfam" id="PF24883">
    <property type="entry name" value="NPHP3_N"/>
    <property type="match status" value="1"/>
</dbReference>